<name>A0ACC6PA58_9BACL</name>
<proteinExistence type="predicted"/>
<reference evidence="1" key="1">
    <citation type="submission" date="2024-03" db="EMBL/GenBank/DDBJ databases">
        <title>Whole genome sequecning of epiphytes from Marcgravia umbellata leaves.</title>
        <authorList>
            <person name="Kumar G."/>
            <person name="Savka M.A."/>
        </authorList>
    </citation>
    <scope>NUCLEOTIDE SEQUENCE</scope>
    <source>
        <strain evidence="1">RIT_BL5</strain>
    </source>
</reference>
<dbReference type="Proteomes" id="UP001380953">
    <property type="component" value="Unassembled WGS sequence"/>
</dbReference>
<comment type="caution">
    <text evidence="1">The sequence shown here is derived from an EMBL/GenBank/DDBJ whole genome shotgun (WGS) entry which is preliminary data.</text>
</comment>
<evidence type="ECO:0000313" key="2">
    <source>
        <dbReference type="Proteomes" id="UP001380953"/>
    </source>
</evidence>
<accession>A0ACC6PA58</accession>
<keyword evidence="2" id="KW-1185">Reference proteome</keyword>
<organism evidence="1 2">
    <name type="scientific">Saccharibacillus sacchari</name>
    <dbReference type="NCBI Taxonomy" id="456493"/>
    <lineage>
        <taxon>Bacteria</taxon>
        <taxon>Bacillati</taxon>
        <taxon>Bacillota</taxon>
        <taxon>Bacilli</taxon>
        <taxon>Bacillales</taxon>
        <taxon>Paenibacillaceae</taxon>
        <taxon>Saccharibacillus</taxon>
    </lineage>
</organism>
<gene>
    <name evidence="1" type="ORF">WKI47_07155</name>
</gene>
<dbReference type="EMBL" id="JBBKAR010000023">
    <property type="protein sequence ID" value="MEJ8303693.1"/>
    <property type="molecule type" value="Genomic_DNA"/>
</dbReference>
<protein>
    <submittedName>
        <fullName evidence="1">TetR/AcrR family transcriptional regulator</fullName>
    </submittedName>
</protein>
<evidence type="ECO:0000313" key="1">
    <source>
        <dbReference type="EMBL" id="MEJ8303693.1"/>
    </source>
</evidence>
<sequence length="205" mass="23517">MKQEERRQHTMTLLLDTVKQLVQGKGCTVVTMKDIMEQSGLSKGAIFHYVKSKDELFVQVLQKRLEDTNVRFRNEVQQSGASFAEPMRRISDSIASYADAQDVTNRILLYLLGREEQPIVAQALKEYYERTLELSEEWIRIGQRHGVIAETVDAARTADMFVLLTMGLRVRSSIPGTTECFSASHFSEWITQMLQPQERNNSVKE</sequence>